<dbReference type="EMBL" id="RBNI01001061">
    <property type="protein sequence ID" value="RUP50953.1"/>
    <property type="molecule type" value="Genomic_DNA"/>
</dbReference>
<dbReference type="SUPFAM" id="SSF52047">
    <property type="entry name" value="RNI-like"/>
    <property type="match status" value="1"/>
</dbReference>
<keyword evidence="2" id="KW-1185">Reference proteome</keyword>
<gene>
    <name evidence="1" type="ORF">BC936DRAFT_136950</name>
</gene>
<dbReference type="InterPro" id="IPR032675">
    <property type="entry name" value="LRR_dom_sf"/>
</dbReference>
<evidence type="ECO:0000313" key="2">
    <source>
        <dbReference type="Proteomes" id="UP000268093"/>
    </source>
</evidence>
<proteinExistence type="predicted"/>
<protein>
    <recommendedName>
        <fullName evidence="3">F-box domain-containing protein</fullName>
    </recommendedName>
</protein>
<dbReference type="OrthoDB" id="2314929at2759"/>
<reference evidence="1 2" key="1">
    <citation type="journal article" date="2018" name="New Phytol.">
        <title>Phylogenomics of Endogonaceae and evolution of mycorrhizas within Mucoromycota.</title>
        <authorList>
            <person name="Chang Y."/>
            <person name="Desiro A."/>
            <person name="Na H."/>
            <person name="Sandor L."/>
            <person name="Lipzen A."/>
            <person name="Clum A."/>
            <person name="Barry K."/>
            <person name="Grigoriev I.V."/>
            <person name="Martin F.M."/>
            <person name="Stajich J.E."/>
            <person name="Smith M.E."/>
            <person name="Bonito G."/>
            <person name="Spatafora J.W."/>
        </authorList>
    </citation>
    <scope>NUCLEOTIDE SEQUENCE [LARGE SCALE GENOMIC DNA]</scope>
    <source>
        <strain evidence="1 2">GMNB39</strain>
    </source>
</reference>
<dbReference type="GO" id="GO:0019005">
    <property type="term" value="C:SCF ubiquitin ligase complex"/>
    <property type="evidence" value="ECO:0007669"/>
    <property type="project" value="TreeGrafter"/>
</dbReference>
<organism evidence="1 2">
    <name type="scientific">Jimgerdemannia flammicorona</name>
    <dbReference type="NCBI Taxonomy" id="994334"/>
    <lineage>
        <taxon>Eukaryota</taxon>
        <taxon>Fungi</taxon>
        <taxon>Fungi incertae sedis</taxon>
        <taxon>Mucoromycota</taxon>
        <taxon>Mucoromycotina</taxon>
        <taxon>Endogonomycetes</taxon>
        <taxon>Endogonales</taxon>
        <taxon>Endogonaceae</taxon>
        <taxon>Jimgerdemannia</taxon>
    </lineage>
</organism>
<name>A0A433DJA6_9FUNG</name>
<sequence>MDSLPRPAPTMRLDTMYHRLPPELVRAILLPLRDDRSSLHSCLLVGWCFFHQAVRLLYKDPLRWIPSSCEEARIVNRNTHDSPFMSGMSDHQIFSVLESKSYETFGLLIDTLRKCVNPTAQQPQPTVPYVQFINKLRTAVVTADFMREIVPHCPYIDHVEWAKTTKEIDTLVLDWYRQRGGNIRSAIFLSFQTLPTQVSTPGASNLRSLRIHNTLPRNPFDITTAESFNRIVLAQPRLEAFELATSSPQTLPVIGPSLIDALIKHRKTLTHLTLRTYVEHCEFTRIEQLVNLQLLDLHGAGGVNDENMIQILRGCPHIVHLDLAKTKITVKTIQELSKMYRPALTTLLLENMMKLSTENLPLAGLAEKCPNLSFVDISYLRTTAYDVHALVQHCRNLEKLIMHRLKLVEAVDLFFILNSCPLLSFLDMVGMNIAPQKHTLVETHHLRSLILLECKGLTDSLTIPILRTCERLAYIDWSSTKITLATIAELVSRPRLSLKEVILEGIHAFKSTNSIFPLARLAATCPHITHLDVATAHTTSEEIRCFIMACPRVQTLMLDNCLDRISQDQFKGRDDSVWDDLPDGSMAGLTYLSLRGWDVSDKCRARLFERYSGLHSLFFYGGLDVRPQVGDD</sequence>
<evidence type="ECO:0008006" key="3">
    <source>
        <dbReference type="Google" id="ProtNLM"/>
    </source>
</evidence>
<evidence type="ECO:0000313" key="1">
    <source>
        <dbReference type="EMBL" id="RUP50953.1"/>
    </source>
</evidence>
<dbReference type="GO" id="GO:0031146">
    <property type="term" value="P:SCF-dependent proteasomal ubiquitin-dependent protein catabolic process"/>
    <property type="evidence" value="ECO:0007669"/>
    <property type="project" value="TreeGrafter"/>
</dbReference>
<dbReference type="Proteomes" id="UP000268093">
    <property type="component" value="Unassembled WGS sequence"/>
</dbReference>
<dbReference type="AlphaFoldDB" id="A0A433DJA6"/>
<comment type="caution">
    <text evidence="1">The sequence shown here is derived from an EMBL/GenBank/DDBJ whole genome shotgun (WGS) entry which is preliminary data.</text>
</comment>
<accession>A0A433DJA6</accession>
<dbReference type="PANTHER" id="PTHR13318:SF95">
    <property type="entry name" value="F-BOX PROTEIN YLR352W"/>
    <property type="match status" value="1"/>
</dbReference>
<dbReference type="Gene3D" id="3.80.10.10">
    <property type="entry name" value="Ribonuclease Inhibitor"/>
    <property type="match status" value="1"/>
</dbReference>
<dbReference type="PANTHER" id="PTHR13318">
    <property type="entry name" value="PARTNER OF PAIRED, ISOFORM B-RELATED"/>
    <property type="match status" value="1"/>
</dbReference>